<feature type="domain" description="DUF8198" evidence="1">
    <location>
        <begin position="2"/>
        <end position="192"/>
    </location>
</feature>
<protein>
    <recommendedName>
        <fullName evidence="1">DUF8198 domain-containing protein</fullName>
    </recommendedName>
</protein>
<dbReference type="InterPro" id="IPR058063">
    <property type="entry name" value="FFLEE_fam"/>
</dbReference>
<dbReference type="NCBIfam" id="NF047641">
    <property type="entry name" value="FFLEE_fam"/>
    <property type="match status" value="1"/>
</dbReference>
<dbReference type="InterPro" id="IPR058511">
    <property type="entry name" value="DUF8198"/>
</dbReference>
<sequence length="202" mass="22673">MLHSWRVEKLAQCYSQLVEVPPQRALLEYYLRNIFCGIDLADVGNIDSAVNAVDRLFEDTALLQAALEYSALAAEINESLAVSLNLDSEAAYLTEDIFSKACRREDVWPKMARQIILLQFFFAEMTGLLSSRKMQIGLKLAKVPAQLYGFGDFHRLITSGLKVLKHCPDLDDVLSLFLKHERAIVDRIAGGQLPVFTPLNEA</sequence>
<proteinExistence type="predicted"/>
<organism evidence="2 3">
    <name type="scientific">Spongiibacter nanhainus</name>
    <dbReference type="NCBI Taxonomy" id="2794344"/>
    <lineage>
        <taxon>Bacteria</taxon>
        <taxon>Pseudomonadati</taxon>
        <taxon>Pseudomonadota</taxon>
        <taxon>Gammaproteobacteria</taxon>
        <taxon>Cellvibrionales</taxon>
        <taxon>Spongiibacteraceae</taxon>
        <taxon>Spongiibacter</taxon>
    </lineage>
</organism>
<evidence type="ECO:0000259" key="1">
    <source>
        <dbReference type="Pfam" id="PF26621"/>
    </source>
</evidence>
<dbReference type="Pfam" id="PF26621">
    <property type="entry name" value="DUF8198"/>
    <property type="match status" value="1"/>
</dbReference>
<gene>
    <name evidence="2" type="ORF">I6N98_11975</name>
</gene>
<accession>A0A7T4QYL2</accession>
<name>A0A7T4QYL2_9GAMM</name>
<evidence type="ECO:0000313" key="3">
    <source>
        <dbReference type="Proteomes" id="UP000596063"/>
    </source>
</evidence>
<dbReference type="KEGG" id="snan:I6N98_11975"/>
<evidence type="ECO:0000313" key="2">
    <source>
        <dbReference type="EMBL" id="QQD17084.1"/>
    </source>
</evidence>
<keyword evidence="3" id="KW-1185">Reference proteome</keyword>
<dbReference type="AlphaFoldDB" id="A0A7T4QYL2"/>
<dbReference type="EMBL" id="CP066167">
    <property type="protein sequence ID" value="QQD17084.1"/>
    <property type="molecule type" value="Genomic_DNA"/>
</dbReference>
<reference evidence="2 3" key="1">
    <citation type="submission" date="2020-12" db="EMBL/GenBank/DDBJ databases">
        <authorList>
            <person name="Shan Y."/>
        </authorList>
    </citation>
    <scope>NUCLEOTIDE SEQUENCE [LARGE SCALE GENOMIC DNA]</scope>
    <source>
        <strain evidence="3">csc3.9</strain>
    </source>
</reference>
<dbReference type="Proteomes" id="UP000596063">
    <property type="component" value="Chromosome"/>
</dbReference>